<protein>
    <submittedName>
        <fullName evidence="2">Peptidoglycan-binding protein</fullName>
    </submittedName>
</protein>
<proteinExistence type="predicted"/>
<accession>A0A1E5P2Y7</accession>
<name>A0A1E5P2Y7_9ACTN</name>
<feature type="compositionally biased region" description="Basic and acidic residues" evidence="1">
    <location>
        <begin position="333"/>
        <end position="344"/>
    </location>
</feature>
<comment type="caution">
    <text evidence="2">The sequence shown here is derived from an EMBL/GenBank/DDBJ whole genome shotgun (WGS) entry which is preliminary data.</text>
</comment>
<feature type="region of interest" description="Disordered" evidence="1">
    <location>
        <begin position="1"/>
        <end position="27"/>
    </location>
</feature>
<dbReference type="SUPFAM" id="SSF140453">
    <property type="entry name" value="EsxAB dimer-like"/>
    <property type="match status" value="1"/>
</dbReference>
<dbReference type="InterPro" id="IPR036689">
    <property type="entry name" value="ESAT-6-like_sf"/>
</dbReference>
<dbReference type="AlphaFoldDB" id="A0A1E5P2Y7"/>
<evidence type="ECO:0000256" key="1">
    <source>
        <dbReference type="SAM" id="MobiDB-lite"/>
    </source>
</evidence>
<dbReference type="STRING" id="285458.BGM19_31825"/>
<sequence>MPAAGESTTDRREKLAGHQRSIAGADDKNTLIEAIRDALNVSAPVGSPSTLDDIAKRYAKQADEARDVQDRVEQVALTGLPDAWVGSTGARAQEVVSAAARAAAQMDEAIRGARRALILLSDALTTAQSEDKGGREQLREALGMLGGEDGFFDDMVEKDAEEAERLRARNIASAGAKTMHAAAEKADDAAREAARDLNKFAAEARAGRMKTDNISAADRLVLADIGVAGKDPETNELLTANDLERSGKAMERMNAQDQAKFERMLAESKSPQERAYLVKALAAGHDMNAVSEFRDKIHGKDPAWLQRHLTPVTTAGDSMDNEGLNPDGSNKNTDQHAFKGEKWSQDAPTCVPSTVVTGRAVVDPLYALELTGGPSGQEDDPAAFRERLHDEQMRLHEDGDGANEYDFPFGSTPAGMDEEGKTTITNNEMSPHTGSEYTYQETASADARREVLTDVEKSVAEGKPVPITVEGKDKNGDYVGHSMMIVGQEGNILQVYNPWGTTTWISEDDFINGNMQKASDNRLPNASGVHLPAE</sequence>
<dbReference type="Proteomes" id="UP000095759">
    <property type="component" value="Unassembled WGS sequence"/>
</dbReference>
<keyword evidence="3" id="KW-1185">Reference proteome</keyword>
<reference evidence="2 3" key="1">
    <citation type="submission" date="2016-08" db="EMBL/GenBank/DDBJ databases">
        <title>Complete genome sequence of Streptomyces agglomeratus strain 6-3-2, a novel anti-MRSA actinomycete isolated from Wuli of Tebit, China.</title>
        <authorList>
            <person name="Chen X."/>
        </authorList>
    </citation>
    <scope>NUCLEOTIDE SEQUENCE [LARGE SCALE GENOMIC DNA]</scope>
    <source>
        <strain evidence="2 3">6-3-2</strain>
    </source>
</reference>
<organism evidence="2 3">
    <name type="scientific">Streptomyces agglomeratus</name>
    <dbReference type="NCBI Taxonomy" id="285458"/>
    <lineage>
        <taxon>Bacteria</taxon>
        <taxon>Bacillati</taxon>
        <taxon>Actinomycetota</taxon>
        <taxon>Actinomycetes</taxon>
        <taxon>Kitasatosporales</taxon>
        <taxon>Streptomycetaceae</taxon>
        <taxon>Streptomyces</taxon>
    </lineage>
</organism>
<gene>
    <name evidence="2" type="ORF">AS594_04980</name>
</gene>
<dbReference type="EMBL" id="MEHJ01000001">
    <property type="protein sequence ID" value="OEJ23923.1"/>
    <property type="molecule type" value="Genomic_DNA"/>
</dbReference>
<evidence type="ECO:0000313" key="3">
    <source>
        <dbReference type="Proteomes" id="UP000095759"/>
    </source>
</evidence>
<dbReference type="RefSeq" id="WP_069934961.1">
    <property type="nucleotide sequence ID" value="NZ_MEHJ01000001.1"/>
</dbReference>
<evidence type="ECO:0000313" key="2">
    <source>
        <dbReference type="EMBL" id="OEJ23923.1"/>
    </source>
</evidence>
<dbReference type="OrthoDB" id="4512149at2"/>
<feature type="region of interest" description="Disordered" evidence="1">
    <location>
        <begin position="313"/>
        <end position="349"/>
    </location>
</feature>